<gene>
    <name evidence="1" type="ORF">BST13_31555</name>
</gene>
<dbReference type="STRING" id="1927124.BST13_31555"/>
<reference evidence="1 2" key="1">
    <citation type="submission" date="2017-02" db="EMBL/GenBank/DDBJ databases">
        <title>The new phylogeny of genus Mycobacterium.</title>
        <authorList>
            <person name="Tortoli E."/>
            <person name="Trovato A."/>
            <person name="Cirillo D.M."/>
        </authorList>
    </citation>
    <scope>NUCLEOTIDE SEQUENCE [LARGE SCALE GENOMIC DNA]</scope>
    <source>
        <strain evidence="1 2">RW6</strain>
    </source>
</reference>
<dbReference type="InterPro" id="IPR006357">
    <property type="entry name" value="HAD-SF_hydro_IIA"/>
</dbReference>
<dbReference type="NCBIfam" id="TIGR01460">
    <property type="entry name" value="HAD-SF-IIA"/>
    <property type="match status" value="1"/>
</dbReference>
<dbReference type="SUPFAM" id="SSF56784">
    <property type="entry name" value="HAD-like"/>
    <property type="match status" value="1"/>
</dbReference>
<dbReference type="EMBL" id="MVHF01000048">
    <property type="protein sequence ID" value="ORA26966.1"/>
    <property type="molecule type" value="Genomic_DNA"/>
</dbReference>
<dbReference type="GO" id="GO:0005737">
    <property type="term" value="C:cytoplasm"/>
    <property type="evidence" value="ECO:0007669"/>
    <property type="project" value="TreeGrafter"/>
</dbReference>
<comment type="caution">
    <text evidence="1">The sequence shown here is derived from an EMBL/GenBank/DDBJ whole genome shotgun (WGS) entry which is preliminary data.</text>
</comment>
<evidence type="ECO:0000313" key="1">
    <source>
        <dbReference type="EMBL" id="ORA26966.1"/>
    </source>
</evidence>
<protein>
    <submittedName>
        <fullName evidence="1">Haloacid dehalogenase</fullName>
    </submittedName>
</protein>
<dbReference type="PANTHER" id="PTHR19288">
    <property type="entry name" value="4-NITROPHENYLPHOSPHATASE-RELATED"/>
    <property type="match status" value="1"/>
</dbReference>
<dbReference type="GO" id="GO:0016791">
    <property type="term" value="F:phosphatase activity"/>
    <property type="evidence" value="ECO:0007669"/>
    <property type="project" value="TreeGrafter"/>
</dbReference>
<dbReference type="PANTHER" id="PTHR19288:SF95">
    <property type="entry name" value="D-GLYCEROL 3-PHOSPHATE PHOSPHATASE"/>
    <property type="match status" value="1"/>
</dbReference>
<dbReference type="Pfam" id="PF13344">
    <property type="entry name" value="Hydrolase_6"/>
    <property type="match status" value="1"/>
</dbReference>
<sequence length="337" mass="34856">MRSGLIAQYLGVICDLDGVVYRGATPVSGSVETLNHLTAEDIAIVFATNNASRPAHAVGEHLRELGLGSQGWEVVTSSQAAAAYLADRLPTRTPVFAVGGPGVPHALTQAGLLPVGISELPDAPVAAVVQGLGIDVTWRELAEVGYQVQRGAMWVATNLDLMLPTARGPAPGNGALVATVQSATAATPHVVGKPAADLYELARNLLKIEHTETLVCGDRLDTDIAGANAAGMDSLLVLSGASSLRDLAFAAPAARPTYVAASLTGLLQPGLHLHEAPQLSVALTSAGILNADADRERLLQSVVTTAWAALDAGDEVIADTDWWLRLEEHLCLTGATG</sequence>
<name>A0A1X0AB88_9MYCO</name>
<dbReference type="Pfam" id="PF13242">
    <property type="entry name" value="Hydrolase_like"/>
    <property type="match status" value="1"/>
</dbReference>
<accession>A0A1X0AB88</accession>
<dbReference type="InterPro" id="IPR023214">
    <property type="entry name" value="HAD_sf"/>
</dbReference>
<proteinExistence type="predicted"/>
<keyword evidence="2" id="KW-1185">Reference proteome</keyword>
<dbReference type="Gene3D" id="3.40.50.1000">
    <property type="entry name" value="HAD superfamily/HAD-like"/>
    <property type="match status" value="2"/>
</dbReference>
<dbReference type="Proteomes" id="UP000192448">
    <property type="component" value="Unassembled WGS sequence"/>
</dbReference>
<evidence type="ECO:0000313" key="2">
    <source>
        <dbReference type="Proteomes" id="UP000192448"/>
    </source>
</evidence>
<dbReference type="InterPro" id="IPR036412">
    <property type="entry name" value="HAD-like_sf"/>
</dbReference>
<organism evidence="1 2">
    <name type="scientific">Mycobacterium aquaticum</name>
    <dbReference type="NCBI Taxonomy" id="1927124"/>
    <lineage>
        <taxon>Bacteria</taxon>
        <taxon>Bacillati</taxon>
        <taxon>Actinomycetota</taxon>
        <taxon>Actinomycetes</taxon>
        <taxon>Mycobacteriales</taxon>
        <taxon>Mycobacteriaceae</taxon>
        <taxon>Mycobacterium</taxon>
    </lineage>
</organism>
<dbReference type="AlphaFoldDB" id="A0A1X0AB88"/>